<dbReference type="InterPro" id="IPR041489">
    <property type="entry name" value="PDZ_6"/>
</dbReference>
<dbReference type="InterPro" id="IPR001478">
    <property type="entry name" value="PDZ"/>
</dbReference>
<evidence type="ECO:0000256" key="7">
    <source>
        <dbReference type="SAM" id="SignalP"/>
    </source>
</evidence>
<dbReference type="NCBIfam" id="TIGR00225">
    <property type="entry name" value="prc"/>
    <property type="match status" value="1"/>
</dbReference>
<keyword evidence="10" id="KW-1185">Reference proteome</keyword>
<dbReference type="Pfam" id="PF03572">
    <property type="entry name" value="Peptidase_S41"/>
    <property type="match status" value="1"/>
</dbReference>
<feature type="chain" id="PRO_5045977456" evidence="7">
    <location>
        <begin position="24"/>
        <end position="469"/>
    </location>
</feature>
<dbReference type="SMART" id="SM00228">
    <property type="entry name" value="PDZ"/>
    <property type="match status" value="1"/>
</dbReference>
<dbReference type="PANTHER" id="PTHR32060">
    <property type="entry name" value="TAIL-SPECIFIC PROTEASE"/>
    <property type="match status" value="1"/>
</dbReference>
<evidence type="ECO:0000256" key="3">
    <source>
        <dbReference type="ARBA" id="ARBA00022801"/>
    </source>
</evidence>
<evidence type="ECO:0000313" key="9">
    <source>
        <dbReference type="EMBL" id="WRY34856.1"/>
    </source>
</evidence>
<dbReference type="SMART" id="SM00245">
    <property type="entry name" value="TSPc"/>
    <property type="match status" value="1"/>
</dbReference>
<dbReference type="Proteomes" id="UP001623290">
    <property type="component" value="Chromosome"/>
</dbReference>
<dbReference type="Pfam" id="PF17820">
    <property type="entry name" value="PDZ_6"/>
    <property type="match status" value="1"/>
</dbReference>
<keyword evidence="4 5" id="KW-0720">Serine protease</keyword>
<comment type="similarity">
    <text evidence="1 5">Belongs to the peptidase S41A family.</text>
</comment>
<dbReference type="Gene3D" id="3.30.750.44">
    <property type="match status" value="1"/>
</dbReference>
<evidence type="ECO:0000259" key="8">
    <source>
        <dbReference type="PROSITE" id="PS50106"/>
    </source>
</evidence>
<proteinExistence type="inferred from homology"/>
<evidence type="ECO:0000256" key="5">
    <source>
        <dbReference type="RuleBase" id="RU004404"/>
    </source>
</evidence>
<organism evidence="9 10">
    <name type="scientific">Thioclava litoralis</name>
    <dbReference type="NCBI Taxonomy" id="3076557"/>
    <lineage>
        <taxon>Bacteria</taxon>
        <taxon>Pseudomonadati</taxon>
        <taxon>Pseudomonadota</taxon>
        <taxon>Alphaproteobacteria</taxon>
        <taxon>Rhodobacterales</taxon>
        <taxon>Paracoccaceae</taxon>
        <taxon>Thioclava</taxon>
    </lineage>
</organism>
<feature type="region of interest" description="Disordered" evidence="6">
    <location>
        <begin position="448"/>
        <end position="469"/>
    </location>
</feature>
<dbReference type="Pfam" id="PF22694">
    <property type="entry name" value="CtpB_N-like"/>
    <property type="match status" value="1"/>
</dbReference>
<dbReference type="SUPFAM" id="SSF52096">
    <property type="entry name" value="ClpP/crotonase"/>
    <property type="match status" value="1"/>
</dbReference>
<dbReference type="Gene3D" id="2.30.42.10">
    <property type="match status" value="1"/>
</dbReference>
<evidence type="ECO:0000256" key="6">
    <source>
        <dbReference type="SAM" id="MobiDB-lite"/>
    </source>
</evidence>
<sequence>MRKLVMAALGGTVAGIVMSTQIAAPLMAQEADDNAAVYEQLDLFGDIFERIRKDYVEETDPKKLIEAAVNGMLSSLDPHSSYMPPDDYQDMQVQTRGSFGGLGIEVTQEDGFVKVVSPMDGTPAAEAGLKTGDFITHVNGESLLGLTLDQAVDLMRGPVGSEITVTIARKGEQDPFDVTMTRDTIKMTAVKGRLEGSTVVLRISTFNDQTFPNLKQQLEEKVKEAGGMDKVSGFVLDLRNNPGGLLTQAIAVSDAFIDKGEIVSTRGRNPEDSERFNATPGDLAQGKPIVVLINGGSASASEIVTGALQDHRRAIVVGEKSFGKGSVQTVMPIKNEGAMRLTTARYYTPSGRSIQSLGIAPDIVVAQPAPQANAEEDDTASSASHMRSEADLRGVLSNDSMTEEEKKQAEEEMKRAADAAELRKQDYQLAYAIDILKGLSAIAPEVAEKAAQDATEAPAPAPQKAETKK</sequence>
<feature type="region of interest" description="Disordered" evidence="6">
    <location>
        <begin position="369"/>
        <end position="407"/>
    </location>
</feature>
<gene>
    <name evidence="9" type="ORF">RPE78_06110</name>
</gene>
<dbReference type="EMBL" id="CP135443">
    <property type="protein sequence ID" value="WRY34856.1"/>
    <property type="molecule type" value="Genomic_DNA"/>
</dbReference>
<dbReference type="InterPro" id="IPR029045">
    <property type="entry name" value="ClpP/crotonase-like_dom_sf"/>
</dbReference>
<keyword evidence="2 5" id="KW-0645">Protease</keyword>
<dbReference type="InterPro" id="IPR004447">
    <property type="entry name" value="Peptidase_S41A"/>
</dbReference>
<dbReference type="InterPro" id="IPR005151">
    <property type="entry name" value="Tail-specific_protease"/>
</dbReference>
<keyword evidence="3 5" id="KW-0378">Hydrolase</keyword>
<reference evidence="9 10" key="1">
    <citation type="submission" date="2023-09" db="EMBL/GenBank/DDBJ databases">
        <title>Thioclava shenzhenensis sp. nov., a multidrug resistant bacteria-antagonizing species isolated from coastal seawater.</title>
        <authorList>
            <person name="Long M."/>
        </authorList>
    </citation>
    <scope>NUCLEOTIDE SEQUENCE [LARGE SCALE GENOMIC DNA]</scope>
    <source>
        <strain evidence="9 10">FTW29</strain>
    </source>
</reference>
<dbReference type="InterPro" id="IPR055210">
    <property type="entry name" value="CtpA/B_N"/>
</dbReference>
<protein>
    <submittedName>
        <fullName evidence="9">S41 family peptidase</fullName>
    </submittedName>
</protein>
<dbReference type="PROSITE" id="PS50106">
    <property type="entry name" value="PDZ"/>
    <property type="match status" value="1"/>
</dbReference>
<dbReference type="CDD" id="cd06782">
    <property type="entry name" value="cpPDZ_CPP-like"/>
    <property type="match status" value="1"/>
</dbReference>
<evidence type="ECO:0000256" key="4">
    <source>
        <dbReference type="ARBA" id="ARBA00022825"/>
    </source>
</evidence>
<dbReference type="CDD" id="cd07560">
    <property type="entry name" value="Peptidase_S41_CPP"/>
    <property type="match status" value="1"/>
</dbReference>
<keyword evidence="7" id="KW-0732">Signal</keyword>
<dbReference type="Gene3D" id="3.90.226.10">
    <property type="entry name" value="2-enoyl-CoA Hydratase, Chain A, domain 1"/>
    <property type="match status" value="1"/>
</dbReference>
<dbReference type="PANTHER" id="PTHR32060:SF30">
    <property type="entry name" value="CARBOXY-TERMINAL PROCESSING PROTEASE CTPA"/>
    <property type="match status" value="1"/>
</dbReference>
<dbReference type="InterPro" id="IPR036034">
    <property type="entry name" value="PDZ_sf"/>
</dbReference>
<dbReference type="RefSeq" id="WP_339108619.1">
    <property type="nucleotide sequence ID" value="NZ_CP135443.1"/>
</dbReference>
<accession>A0ABZ1E313</accession>
<evidence type="ECO:0000313" key="10">
    <source>
        <dbReference type="Proteomes" id="UP001623290"/>
    </source>
</evidence>
<evidence type="ECO:0000256" key="1">
    <source>
        <dbReference type="ARBA" id="ARBA00009179"/>
    </source>
</evidence>
<evidence type="ECO:0000256" key="2">
    <source>
        <dbReference type="ARBA" id="ARBA00022670"/>
    </source>
</evidence>
<feature type="domain" description="PDZ" evidence="8">
    <location>
        <begin position="88"/>
        <end position="156"/>
    </location>
</feature>
<dbReference type="SUPFAM" id="SSF50156">
    <property type="entry name" value="PDZ domain-like"/>
    <property type="match status" value="1"/>
</dbReference>
<name>A0ABZ1E313_9RHOB</name>
<feature type="signal peptide" evidence="7">
    <location>
        <begin position="1"/>
        <end position="23"/>
    </location>
</feature>